<evidence type="ECO:0000313" key="5">
    <source>
        <dbReference type="EMBL" id="MQM17602.1"/>
    </source>
</evidence>
<evidence type="ECO:0000256" key="2">
    <source>
        <dbReference type="ARBA" id="ARBA00023242"/>
    </source>
</evidence>
<feature type="region of interest" description="Disordered" evidence="3">
    <location>
        <begin position="304"/>
        <end position="415"/>
    </location>
</feature>
<dbReference type="EMBL" id="NMUH01007639">
    <property type="protein sequence ID" value="MQM17602.1"/>
    <property type="molecule type" value="Genomic_DNA"/>
</dbReference>
<sequence length="1063" mass="121163">MSRATEVVPHCILTFQSLSLHMLFIVKVHQGYVKGTKITISEELFVEMLDCPSSGHRLSEFIPLEKQKLGIIGSLGTISKRGLQVNELSAEKRPIHSVITNIVTPRARTHSSITARDGNLLFWAVQRHQVNLLAVISEKMIASKDLQESLPYGSLLTLIFKRFSVDLSGELLVGTKEKIDIFTLRRSHYSLVGKKQNLWFKDSVPECEHEIFPNEPLVSLLTHEVPASEERLEAPAVQIRFEASVQILEQEDQFNIFSSLPVQDAPEDTISEVLRDLRGKGVAYEDVPAFTPLEQTFEEIEPHFSPSQFETRPRPSGPASSQQQEEEIFAQEQEQQVDPQVPAPEDPVIKQPVEIEKESESQAEQQPLMDESQQKDEQPAKQQQVQDQEAQLAVKQEPVLEKQPEEVAENVEGSRHEDLQLISQKSHCLTPKDFVDLYPAETARFQETQSRNHFLTVEHHLSLRFHALFVTHLKASQAKYTEMRTFNFERFKLGLPDVSKGQYENLLRGQREIVPSMTVALPSGLHPPLIGTVSYRGTFAEAVFNRFIKIATRFKIKYKSKLSFQSFTRAYLLAVNNCSSSEDIGKMQTVVIGLLIEALQCNLHSVGGTVPWERLHVGRPDIAMHPLAQDMLLGHRWNVSREDINNSRHILRLYRSELDHQEDYQMHIPDKVLSEFGRAQPILGPVDPLHRVTRKRRGHIDWATYFTYFVQLWHGWRDYIIPPATDTSTDVGRVEYISWYWSITRWFIGRLGFSYDMHYEPRYHIERSWVEDYAEPSQRDTSKTQIPPPFRTLSTALAMEADEQHLPHQEPQEAMAGSDKHQQQHDEGEEEQQPPPAAEAAREGVGEGGEEEDGERASPRILWPSFPPGRVKRIVKLDTDIGRVNSEALHLISLSADLFLGFLASKAGEVALRNRKKSVRIDHLRAAARDHQPTGDFLLDSLPQLQARPILQPEARRAPSADKPLPPGARRIDEFFRRSSSAAIRVTEAKMRMQIFLVHSQLLQEELIVLTTIHDIASVAQYTARVAKENLMRHNGEEEGEGEEAERASHPARSFRSKNKRLL</sequence>
<dbReference type="InterPro" id="IPR050568">
    <property type="entry name" value="Transcr_DNA_Rep_Reg"/>
</dbReference>
<dbReference type="OrthoDB" id="636685at2759"/>
<evidence type="ECO:0000256" key="3">
    <source>
        <dbReference type="SAM" id="MobiDB-lite"/>
    </source>
</evidence>
<dbReference type="GO" id="GO:0046982">
    <property type="term" value="F:protein heterodimerization activity"/>
    <property type="evidence" value="ECO:0007669"/>
    <property type="project" value="InterPro"/>
</dbReference>
<feature type="domain" description="Transcription factor CBF/NF-Y/archaeal histone" evidence="4">
    <location>
        <begin position="865"/>
        <end position="927"/>
    </location>
</feature>
<dbReference type="InterPro" id="IPR003958">
    <property type="entry name" value="CBFA_NFYB_domain"/>
</dbReference>
<feature type="compositionally biased region" description="Low complexity" evidence="3">
    <location>
        <begin position="330"/>
        <end position="340"/>
    </location>
</feature>
<organism evidence="5 6">
    <name type="scientific">Colocasia esculenta</name>
    <name type="common">Wild taro</name>
    <name type="synonym">Arum esculentum</name>
    <dbReference type="NCBI Taxonomy" id="4460"/>
    <lineage>
        <taxon>Eukaryota</taxon>
        <taxon>Viridiplantae</taxon>
        <taxon>Streptophyta</taxon>
        <taxon>Embryophyta</taxon>
        <taxon>Tracheophyta</taxon>
        <taxon>Spermatophyta</taxon>
        <taxon>Magnoliopsida</taxon>
        <taxon>Liliopsida</taxon>
        <taxon>Araceae</taxon>
        <taxon>Aroideae</taxon>
        <taxon>Colocasieae</taxon>
        <taxon>Colocasia</taxon>
    </lineage>
</organism>
<dbReference type="AlphaFoldDB" id="A0A843XEA6"/>
<feature type="compositionally biased region" description="Basic residues" evidence="3">
    <location>
        <begin position="1053"/>
        <end position="1063"/>
    </location>
</feature>
<dbReference type="Gene3D" id="1.10.20.10">
    <property type="entry name" value="Histone, subunit A"/>
    <property type="match status" value="1"/>
</dbReference>
<dbReference type="PANTHER" id="PTHR10252:SF54">
    <property type="entry name" value="CHROMATIN ACCESSIBILITY COMPLEX PROTEIN 1"/>
    <property type="match status" value="1"/>
</dbReference>
<feature type="region of interest" description="Disordered" evidence="3">
    <location>
        <begin position="1033"/>
        <end position="1063"/>
    </location>
</feature>
<proteinExistence type="predicted"/>
<dbReference type="CDD" id="cd22929">
    <property type="entry name" value="HFD_POLE4-like"/>
    <property type="match status" value="1"/>
</dbReference>
<dbReference type="GO" id="GO:0006355">
    <property type="term" value="P:regulation of DNA-templated transcription"/>
    <property type="evidence" value="ECO:0007669"/>
    <property type="project" value="TreeGrafter"/>
</dbReference>
<reference evidence="5" key="1">
    <citation type="submission" date="2017-07" db="EMBL/GenBank/DDBJ databases">
        <title>Taro Niue Genome Assembly and Annotation.</title>
        <authorList>
            <person name="Atibalentja N."/>
            <person name="Keating K."/>
            <person name="Fields C.J."/>
        </authorList>
    </citation>
    <scope>NUCLEOTIDE SEQUENCE</scope>
    <source>
        <strain evidence="5">Niue_2</strain>
        <tissue evidence="5">Leaf</tissue>
    </source>
</reference>
<dbReference type="SUPFAM" id="SSF47113">
    <property type="entry name" value="Histone-fold"/>
    <property type="match status" value="1"/>
</dbReference>
<dbReference type="Proteomes" id="UP000652761">
    <property type="component" value="Unassembled WGS sequence"/>
</dbReference>
<dbReference type="PANTHER" id="PTHR10252">
    <property type="entry name" value="HISTONE-LIKE TRANSCRIPTION FACTOR CCAAT-RELATED"/>
    <property type="match status" value="1"/>
</dbReference>
<evidence type="ECO:0000313" key="6">
    <source>
        <dbReference type="Proteomes" id="UP000652761"/>
    </source>
</evidence>
<dbReference type="GO" id="GO:0000976">
    <property type="term" value="F:transcription cis-regulatory region binding"/>
    <property type="evidence" value="ECO:0007669"/>
    <property type="project" value="TreeGrafter"/>
</dbReference>
<evidence type="ECO:0000256" key="1">
    <source>
        <dbReference type="ARBA" id="ARBA00004123"/>
    </source>
</evidence>
<dbReference type="InterPro" id="IPR009072">
    <property type="entry name" value="Histone-fold"/>
</dbReference>
<feature type="compositionally biased region" description="Low complexity" evidence="3">
    <location>
        <begin position="380"/>
        <end position="391"/>
    </location>
</feature>
<comment type="caution">
    <text evidence="5">The sequence shown here is derived from an EMBL/GenBank/DDBJ whole genome shotgun (WGS) entry which is preliminary data.</text>
</comment>
<evidence type="ECO:0000259" key="4">
    <source>
        <dbReference type="Pfam" id="PF00808"/>
    </source>
</evidence>
<protein>
    <recommendedName>
        <fullName evidence="4">Transcription factor CBF/NF-Y/archaeal histone domain-containing protein</fullName>
    </recommendedName>
</protein>
<dbReference type="GO" id="GO:0005634">
    <property type="term" value="C:nucleus"/>
    <property type="evidence" value="ECO:0007669"/>
    <property type="project" value="UniProtKB-SubCell"/>
</dbReference>
<feature type="region of interest" description="Disordered" evidence="3">
    <location>
        <begin position="950"/>
        <end position="969"/>
    </location>
</feature>
<dbReference type="Pfam" id="PF00808">
    <property type="entry name" value="CBFD_NFYB_HMF"/>
    <property type="match status" value="1"/>
</dbReference>
<keyword evidence="2" id="KW-0539">Nucleus</keyword>
<gene>
    <name evidence="5" type="ORF">Taro_050574</name>
</gene>
<comment type="subcellular location">
    <subcellularLocation>
        <location evidence="1">Nucleus</location>
    </subcellularLocation>
</comment>
<name>A0A843XEA6_COLES</name>
<accession>A0A843XEA6</accession>
<keyword evidence="6" id="KW-1185">Reference proteome</keyword>
<feature type="region of interest" description="Disordered" evidence="3">
    <location>
        <begin position="803"/>
        <end position="863"/>
    </location>
</feature>